<reference evidence="2" key="1">
    <citation type="submission" date="2023-04" db="EMBL/GenBank/DDBJ databases">
        <title>Phytophthora fragariaefolia NBRC 109709.</title>
        <authorList>
            <person name="Ichikawa N."/>
            <person name="Sato H."/>
            <person name="Tonouchi N."/>
        </authorList>
    </citation>
    <scope>NUCLEOTIDE SEQUENCE</scope>
    <source>
        <strain evidence="2">NBRC 109709</strain>
    </source>
</reference>
<keyword evidence="1" id="KW-0472">Membrane</keyword>
<evidence type="ECO:0000256" key="1">
    <source>
        <dbReference type="SAM" id="Phobius"/>
    </source>
</evidence>
<evidence type="ECO:0000313" key="3">
    <source>
        <dbReference type="Proteomes" id="UP001165121"/>
    </source>
</evidence>
<keyword evidence="1" id="KW-1133">Transmembrane helix</keyword>
<protein>
    <submittedName>
        <fullName evidence="2">Unnamed protein product</fullName>
    </submittedName>
</protein>
<comment type="caution">
    <text evidence="2">The sequence shown here is derived from an EMBL/GenBank/DDBJ whole genome shotgun (WGS) entry which is preliminary data.</text>
</comment>
<sequence>MTFAIVPQFQQAKHSVMGDVSQPGDITDEDTVETELSLHTKKIKLSSQYHVVFSICGLLRQLALFFIAAMGLWPLALQLILIPESVFGDGHGDRYEQLSYFAFESDHYQVLEPRKVVCRDLQSALFGGVTPTPTTDLLRAITQTTFERVRSLVVNQTTGSSITKLSVDSGIFGLAADSSVCFGGVDDEGAVQIEAFLSAKDSPAFGVETSCLQGTASHMRLRLQPTEFYIADTMGELNPSRTPGAVLIVSLVGPDLNPVLSSCYDATREARYAATKDQSEYRRLVTVYSKQLVVAQSCAEFTLFGGERDKFGCAFSALGTSGAVVDLDSKEDQRSHSFPAPWRMIQCSLSGECSSLLFTQLWLAEWTAQETTSGVVLRQNFVNHKVNEVTVDSTFSIRLLIGLQLLSMVVTAYLTSVRGWHNMAS</sequence>
<feature type="transmembrane region" description="Helical" evidence="1">
    <location>
        <begin position="51"/>
        <end position="73"/>
    </location>
</feature>
<name>A0A9W6XKF0_9STRA</name>
<keyword evidence="1" id="KW-0812">Transmembrane</keyword>
<dbReference type="Proteomes" id="UP001165121">
    <property type="component" value="Unassembled WGS sequence"/>
</dbReference>
<evidence type="ECO:0000313" key="2">
    <source>
        <dbReference type="EMBL" id="GMF41279.1"/>
    </source>
</evidence>
<keyword evidence="3" id="KW-1185">Reference proteome</keyword>
<dbReference type="OrthoDB" id="160938at2759"/>
<organism evidence="2 3">
    <name type="scientific">Phytophthora fragariaefolia</name>
    <dbReference type="NCBI Taxonomy" id="1490495"/>
    <lineage>
        <taxon>Eukaryota</taxon>
        <taxon>Sar</taxon>
        <taxon>Stramenopiles</taxon>
        <taxon>Oomycota</taxon>
        <taxon>Peronosporomycetes</taxon>
        <taxon>Peronosporales</taxon>
        <taxon>Peronosporaceae</taxon>
        <taxon>Phytophthora</taxon>
    </lineage>
</organism>
<gene>
    <name evidence="2" type="ORF">Pfra01_001299800</name>
</gene>
<proteinExistence type="predicted"/>
<accession>A0A9W6XKF0</accession>
<dbReference type="EMBL" id="BSXT01001326">
    <property type="protein sequence ID" value="GMF41279.1"/>
    <property type="molecule type" value="Genomic_DNA"/>
</dbReference>
<dbReference type="AlphaFoldDB" id="A0A9W6XKF0"/>